<protein>
    <submittedName>
        <fullName evidence="1">Uncharacterized protein</fullName>
    </submittedName>
</protein>
<keyword evidence="2" id="KW-1185">Reference proteome</keyword>
<gene>
    <name evidence="1" type="ORF">RSE6_03164</name>
</gene>
<dbReference type="AlphaFoldDB" id="A0A1E1M229"/>
<evidence type="ECO:0000313" key="2">
    <source>
        <dbReference type="Proteomes" id="UP000177625"/>
    </source>
</evidence>
<dbReference type="Proteomes" id="UP000177625">
    <property type="component" value="Unassembled WGS sequence"/>
</dbReference>
<dbReference type="EMBL" id="FJVC01000116">
    <property type="protein sequence ID" value="CZT43170.1"/>
    <property type="molecule type" value="Genomic_DNA"/>
</dbReference>
<sequence>MSVVPREGLLRKHFEEAVQDIEYKSSAFWQAYFQRAFPEVDTYSVTAESSPDGSRRRVDMVVKKYDVHHHTFTALLWIECKRPTGSVREVETQALDAALRCITADNLLWIYAITTVGVSFRTWIVESDNYSLQPLHGTADLPDRRQYIYADTDGAYELTKTINLVKTQTPLRQAPVVPSQSVKDFPMSSYADENSFMGESSEQQEPYNDVAQGTEQPAGSRARGYMEVIVTRISHTFRPDEFVFKDIREHRKSTMKENWEQIQYDGEWVWAFQGKRTTYYSRTLG</sequence>
<accession>A0A1E1M229</accession>
<name>A0A1E1M229_RHYSE</name>
<proteinExistence type="predicted"/>
<reference evidence="2" key="1">
    <citation type="submission" date="2016-03" db="EMBL/GenBank/DDBJ databases">
        <authorList>
            <person name="Guldener U."/>
        </authorList>
    </citation>
    <scope>NUCLEOTIDE SEQUENCE [LARGE SCALE GENOMIC DNA]</scope>
</reference>
<organism evidence="1 2">
    <name type="scientific">Rhynchosporium secalis</name>
    <name type="common">Barley scald fungus</name>
    <dbReference type="NCBI Taxonomy" id="38038"/>
    <lineage>
        <taxon>Eukaryota</taxon>
        <taxon>Fungi</taxon>
        <taxon>Dikarya</taxon>
        <taxon>Ascomycota</taxon>
        <taxon>Pezizomycotina</taxon>
        <taxon>Leotiomycetes</taxon>
        <taxon>Helotiales</taxon>
        <taxon>Ploettnerulaceae</taxon>
        <taxon>Rhynchosporium</taxon>
    </lineage>
</organism>
<evidence type="ECO:0000313" key="1">
    <source>
        <dbReference type="EMBL" id="CZT43170.1"/>
    </source>
</evidence>